<dbReference type="PANTHER" id="PTHR11638:SF18">
    <property type="entry name" value="HEAT SHOCK PROTEIN 104"/>
    <property type="match status" value="1"/>
</dbReference>
<dbReference type="FunFam" id="3.40.50.300:FF:000025">
    <property type="entry name" value="ATP-dependent Clp protease subunit"/>
    <property type="match status" value="1"/>
</dbReference>
<dbReference type="InterPro" id="IPR001270">
    <property type="entry name" value="ClpA/B"/>
</dbReference>
<keyword evidence="3 5" id="KW-0067">ATP-binding</keyword>
<dbReference type="Pfam" id="PF00004">
    <property type="entry name" value="AAA"/>
    <property type="match status" value="1"/>
</dbReference>
<dbReference type="InterPro" id="IPR027417">
    <property type="entry name" value="P-loop_NTPase"/>
</dbReference>
<proteinExistence type="inferred from homology"/>
<feature type="compositionally biased region" description="Basic and acidic residues" evidence="7">
    <location>
        <begin position="332"/>
        <end position="376"/>
    </location>
</feature>
<dbReference type="CDD" id="cd19499">
    <property type="entry name" value="RecA-like_ClpB_Hsp104-like"/>
    <property type="match status" value="1"/>
</dbReference>
<dbReference type="RefSeq" id="YP_010152946.1">
    <property type="nucleotide sequence ID" value="NC_057170.1"/>
</dbReference>
<evidence type="ECO:0000259" key="9">
    <source>
        <dbReference type="SMART" id="SM01086"/>
    </source>
</evidence>
<feature type="region of interest" description="Disordered" evidence="7">
    <location>
        <begin position="415"/>
        <end position="434"/>
    </location>
</feature>
<feature type="coiled-coil region" evidence="6">
    <location>
        <begin position="746"/>
        <end position="792"/>
    </location>
</feature>
<keyword evidence="4 5" id="KW-0143">Chaperone</keyword>
<dbReference type="EMBL" id="MT859097">
    <property type="protein sequence ID" value="QQW50607.1"/>
    <property type="molecule type" value="Genomic_DNA"/>
</dbReference>
<keyword evidence="10" id="KW-0378">Hydrolase</keyword>
<dbReference type="InterPro" id="IPR050130">
    <property type="entry name" value="ClpA_ClpB"/>
</dbReference>
<dbReference type="PRINTS" id="PR00300">
    <property type="entry name" value="CLPPROTEASEA"/>
</dbReference>
<dbReference type="Pfam" id="PF07724">
    <property type="entry name" value="AAA_2"/>
    <property type="match status" value="1"/>
</dbReference>
<evidence type="ECO:0000256" key="7">
    <source>
        <dbReference type="SAM" id="MobiDB-lite"/>
    </source>
</evidence>
<dbReference type="GO" id="GO:0016887">
    <property type="term" value="F:ATP hydrolysis activity"/>
    <property type="evidence" value="ECO:0007669"/>
    <property type="project" value="InterPro"/>
</dbReference>
<dbReference type="Pfam" id="PF17871">
    <property type="entry name" value="AAA_lid_9"/>
    <property type="match status" value="1"/>
</dbReference>
<dbReference type="GO" id="GO:0005524">
    <property type="term" value="F:ATP binding"/>
    <property type="evidence" value="ECO:0007669"/>
    <property type="project" value="UniProtKB-KW"/>
</dbReference>
<dbReference type="GO" id="GO:0004252">
    <property type="term" value="F:serine-type endopeptidase activity"/>
    <property type="evidence" value="ECO:0007669"/>
    <property type="project" value="UniProtKB-EC"/>
</dbReference>
<dbReference type="Pfam" id="PF02861">
    <property type="entry name" value="Clp_N"/>
    <property type="match status" value="1"/>
</dbReference>
<evidence type="ECO:0000256" key="6">
    <source>
        <dbReference type="SAM" id="Coils"/>
    </source>
</evidence>
<feature type="region of interest" description="Disordered" evidence="7">
    <location>
        <begin position="1248"/>
        <end position="1269"/>
    </location>
</feature>
<dbReference type="InterPro" id="IPR018368">
    <property type="entry name" value="ClpA/B_CS1"/>
</dbReference>
<dbReference type="SMART" id="SM00382">
    <property type="entry name" value="AAA"/>
    <property type="match status" value="2"/>
</dbReference>
<dbReference type="PANTHER" id="PTHR11638">
    <property type="entry name" value="ATP-DEPENDENT CLP PROTEASE"/>
    <property type="match status" value="1"/>
</dbReference>
<feature type="compositionally biased region" description="Basic and acidic residues" evidence="7">
    <location>
        <begin position="384"/>
        <end position="397"/>
    </location>
</feature>
<evidence type="ECO:0000256" key="4">
    <source>
        <dbReference type="ARBA" id="ARBA00023186"/>
    </source>
</evidence>
<evidence type="ECO:0000256" key="1">
    <source>
        <dbReference type="ARBA" id="ARBA00022737"/>
    </source>
</evidence>
<protein>
    <submittedName>
        <fullName evidence="10">Clp protease ATP binding subunit</fullName>
        <ecNumber evidence="10">3.4.21.92</ecNumber>
    </submittedName>
</protein>
<dbReference type="InterPro" id="IPR004176">
    <property type="entry name" value="Clp_R_N"/>
</dbReference>
<keyword evidence="10" id="KW-0934">Plastid</keyword>
<feature type="domain" description="Clp ATPase C-terminal" evidence="9">
    <location>
        <begin position="1111"/>
        <end position="1192"/>
    </location>
</feature>
<dbReference type="Gene3D" id="3.40.50.300">
    <property type="entry name" value="P-loop containing nucleotide triphosphate hydrolases"/>
    <property type="match status" value="2"/>
</dbReference>
<sequence>MPEAVKVVYAALELTKEYGYTRVGTEMLLLALVENEGIGGEVLRRHLKPEQIRMVIKSFERSVFGFSSGAELKSNASIRESIGNMQKIPFTRKARLLLEAAYEEAKGMNNLYVGTQHLLLAFLYDEDEVDENSSIYQYNNDYLKYSYTAKLLSSYVDKETVKTELLQELAFLSNARGNDNVSQSSVDEALGIERPDYDSEDFDFKNFDKERDLNKMYPTFKFNDTKDKKKDSSDEDISKYPEFDFKDFGKEGGKNFSLEDFEKENKKGANFNLESEEDAETMYSKLNVDDFEKGSKQFDELEELEREEERQREIQKLKKQGIEELSELEEKELERRIDGKQRSQIDKLEKKQEEQIDDLKKRLEKRQEQQAEEDLKLPNLFSNSDDKDSNEKPKLNELKDKESFFEKILEEREKELESEVDGGMRGGRDSEPKSYIDEFTKNISKRADADKLDPVVGRDKEIQRVIQILCRRSKNNPILIGEPGVGKTAIAEGLALKIHDLDVPDLLAEKEIISLDIGMLVAGSKYRGEFEDRLKNVIKEAQNRGNVILVIDEVHTLVGAGAAEGSMDAANLLKPALARGEIQCIGATTIDEYRQRIEKDAALARRFQPVTVDEPSFDDTCQILEGLRPRYEEHHCLKISDGAIKAAVKFSSQYIQDRFLPDKAIDLMDESGAKVRLATYQVPERLVIIRKVLDRALGLKLKALRLDQFEAAQSYYLTELQARAELKRLVSLPTDAEILMIEEKRKKDLKELNDKQKSLLNRYKQETDDSKREDMENMIVELNSSIKELKEKDVSDLFADFVRKPNLENEEIKDKENEYGKTEVIAEDVADVVAASTGIPANRVSKSEYETLLNLESVLHKRVIGQNQAVSAVSQAMRRSRVGLKNPNRPIASFMFCGPTGVGKTELTKTMATHMYGSEKSLVRLDMSEYMEKHTVAKIIGSPPGYVGYNEGGQLTEAVRRCPFSLILFDELEKAHPDILNILLQILEDGRLTDSTGRVVNFKNTLLIMTSNTGSSVILQQSIRVNQEFKNKEEEIQKLVDKKLENVAYFSSPGEFESFKQKVKKEADERLVNFQKDKYKKLKNSLFKKLKESFRPEFLNRIDEIIVFQELTENELISIADIMINDLKARAKESGCLVYVQDKAKIEIVKNSYDPEFGARPLRRGITKYLEDPIAEHILKNSSFNENGSSQSNSQSKTILRVHLEKVSTSVDQRQDFREEQNQLVYVTYSKQREYKTVKLIEEKVKEFEDNKSESGRSDRSQISEFAVE</sequence>
<evidence type="ECO:0000256" key="3">
    <source>
        <dbReference type="ARBA" id="ARBA00022840"/>
    </source>
</evidence>
<dbReference type="InterPro" id="IPR003959">
    <property type="entry name" value="ATPase_AAA_core"/>
</dbReference>
<dbReference type="GO" id="GO:0034605">
    <property type="term" value="P:cellular response to heat"/>
    <property type="evidence" value="ECO:0007669"/>
    <property type="project" value="TreeGrafter"/>
</dbReference>
<dbReference type="InterPro" id="IPR036628">
    <property type="entry name" value="Clp_N_dom_sf"/>
</dbReference>
<dbReference type="SMART" id="SM01086">
    <property type="entry name" value="ClpB_D2-small"/>
    <property type="match status" value="1"/>
</dbReference>
<dbReference type="SUPFAM" id="SSF52540">
    <property type="entry name" value="P-loop containing nucleoside triphosphate hydrolases"/>
    <property type="match status" value="2"/>
</dbReference>
<dbReference type="InterPro" id="IPR028299">
    <property type="entry name" value="ClpA/B_CS2"/>
</dbReference>
<dbReference type="SUPFAM" id="SSF81923">
    <property type="entry name" value="Double Clp-N motif"/>
    <property type="match status" value="1"/>
</dbReference>
<dbReference type="FunFam" id="3.40.50.300:FF:000010">
    <property type="entry name" value="Chaperone clpB 1, putative"/>
    <property type="match status" value="1"/>
</dbReference>
<feature type="region of interest" description="Disordered" evidence="7">
    <location>
        <begin position="331"/>
        <end position="397"/>
    </location>
</feature>
<evidence type="ECO:0000256" key="5">
    <source>
        <dbReference type="RuleBase" id="RU004432"/>
    </source>
</evidence>
<dbReference type="GO" id="GO:0006508">
    <property type="term" value="P:proteolysis"/>
    <property type="evidence" value="ECO:0007669"/>
    <property type="project" value="UniProtKB-KW"/>
</dbReference>
<reference evidence="10" key="1">
    <citation type="journal article" date="2021" name="J. Phycol.">
        <title>Olisthodiscus represents a new class of Ochrophyta.</title>
        <authorList>
            <person name="Barcyte D."/>
            <person name="Eikrem W."/>
            <person name="Engesmo A."/>
            <person name="Seoane S."/>
            <person name="Wohlmann J."/>
            <person name="Horak A."/>
            <person name="Yurchenko T."/>
            <person name="Elias M."/>
        </authorList>
    </citation>
    <scope>NUCLEOTIDE SEQUENCE</scope>
    <source>
        <strain evidence="10">K-0444</strain>
    </source>
</reference>
<evidence type="ECO:0000313" key="10">
    <source>
        <dbReference type="EMBL" id="QQW50607.1"/>
    </source>
</evidence>
<dbReference type="InterPro" id="IPR019489">
    <property type="entry name" value="Clp_ATPase_C"/>
</dbReference>
<keyword evidence="6" id="KW-0175">Coiled coil</keyword>
<accession>A0A7U0QGL8</accession>
<geneLocation type="plastid" evidence="10"/>
<dbReference type="Gene3D" id="1.10.1780.10">
    <property type="entry name" value="Clp, N-terminal domain"/>
    <property type="match status" value="1"/>
</dbReference>
<dbReference type="InterPro" id="IPR041546">
    <property type="entry name" value="ClpA/ClpB_AAA_lid"/>
</dbReference>
<dbReference type="PROSITE" id="PS00871">
    <property type="entry name" value="CLPAB_2"/>
    <property type="match status" value="1"/>
</dbReference>
<organism evidence="10">
    <name type="scientific">Olisthodiscus luteus</name>
    <name type="common">Marine phytoflagellate</name>
    <dbReference type="NCBI Taxonomy" id="83000"/>
    <lineage>
        <taxon>Eukaryota</taxon>
        <taxon>Sar</taxon>
        <taxon>Stramenopiles</taxon>
        <taxon>Ochrophyta</taxon>
        <taxon>Olisthodiscophyceae</taxon>
        <taxon>Olisthodiscaceae</taxon>
        <taxon>Olisthodiscus</taxon>
    </lineage>
</organism>
<evidence type="ECO:0000256" key="2">
    <source>
        <dbReference type="ARBA" id="ARBA00022741"/>
    </source>
</evidence>
<dbReference type="GeneID" id="67154567"/>
<comment type="similarity">
    <text evidence="5">Belongs to the ClpA/ClpB family.</text>
</comment>
<feature type="domain" description="AAA+ ATPase" evidence="8">
    <location>
        <begin position="890"/>
        <end position="1029"/>
    </location>
</feature>
<feature type="compositionally biased region" description="Basic and acidic residues" evidence="7">
    <location>
        <begin position="1248"/>
        <end position="1262"/>
    </location>
</feature>
<keyword evidence="2 5" id="KW-0547">Nucleotide-binding</keyword>
<dbReference type="Pfam" id="PF10431">
    <property type="entry name" value="ClpB_D2-small"/>
    <property type="match status" value="1"/>
</dbReference>
<gene>
    <name evidence="10" type="primary">clpC</name>
</gene>
<dbReference type="InterPro" id="IPR003593">
    <property type="entry name" value="AAA+_ATPase"/>
</dbReference>
<dbReference type="GO" id="GO:0005737">
    <property type="term" value="C:cytoplasm"/>
    <property type="evidence" value="ECO:0007669"/>
    <property type="project" value="TreeGrafter"/>
</dbReference>
<dbReference type="AlphaFoldDB" id="A0A7U0QGL8"/>
<dbReference type="Gene3D" id="4.10.860.10">
    <property type="entry name" value="UVR domain"/>
    <property type="match status" value="1"/>
</dbReference>
<dbReference type="CDD" id="cd00009">
    <property type="entry name" value="AAA"/>
    <property type="match status" value="1"/>
</dbReference>
<dbReference type="Gene3D" id="1.10.8.60">
    <property type="match status" value="2"/>
</dbReference>
<dbReference type="EC" id="3.4.21.92" evidence="10"/>
<evidence type="ECO:0000259" key="8">
    <source>
        <dbReference type="SMART" id="SM00382"/>
    </source>
</evidence>
<feature type="domain" description="AAA+ ATPase" evidence="8">
    <location>
        <begin position="473"/>
        <end position="617"/>
    </location>
</feature>
<keyword evidence="10" id="KW-0645">Protease</keyword>
<dbReference type="PROSITE" id="PS00870">
    <property type="entry name" value="CLPAB_1"/>
    <property type="match status" value="1"/>
</dbReference>
<name>A0A7U0QGL8_OLILU</name>
<keyword evidence="1" id="KW-0677">Repeat</keyword>